<organism evidence="1 2">
    <name type="scientific">Gossypium stocksii</name>
    <dbReference type="NCBI Taxonomy" id="47602"/>
    <lineage>
        <taxon>Eukaryota</taxon>
        <taxon>Viridiplantae</taxon>
        <taxon>Streptophyta</taxon>
        <taxon>Embryophyta</taxon>
        <taxon>Tracheophyta</taxon>
        <taxon>Spermatophyta</taxon>
        <taxon>Magnoliopsida</taxon>
        <taxon>eudicotyledons</taxon>
        <taxon>Gunneridae</taxon>
        <taxon>Pentapetalae</taxon>
        <taxon>rosids</taxon>
        <taxon>malvids</taxon>
        <taxon>Malvales</taxon>
        <taxon>Malvaceae</taxon>
        <taxon>Malvoideae</taxon>
        <taxon>Gossypium</taxon>
    </lineage>
</organism>
<protein>
    <recommendedName>
        <fullName evidence="3">DUF4283 domain-containing protein</fullName>
    </recommendedName>
</protein>
<dbReference type="OrthoDB" id="1751111at2759"/>
<name>A0A9D3UR19_9ROSI</name>
<comment type="caution">
    <text evidence="1">The sequence shown here is derived from an EMBL/GenBank/DDBJ whole genome shotgun (WGS) entry which is preliminary data.</text>
</comment>
<accession>A0A9D3UR19</accession>
<proteinExistence type="predicted"/>
<evidence type="ECO:0008006" key="3">
    <source>
        <dbReference type="Google" id="ProtNLM"/>
    </source>
</evidence>
<evidence type="ECO:0000313" key="1">
    <source>
        <dbReference type="EMBL" id="KAH1055845.1"/>
    </source>
</evidence>
<keyword evidence="2" id="KW-1185">Reference proteome</keyword>
<dbReference type="Proteomes" id="UP000828251">
    <property type="component" value="Unassembled WGS sequence"/>
</dbReference>
<evidence type="ECO:0000313" key="2">
    <source>
        <dbReference type="Proteomes" id="UP000828251"/>
    </source>
</evidence>
<dbReference type="AlphaFoldDB" id="A0A9D3UR19"/>
<gene>
    <name evidence="1" type="ORF">J1N35_033910</name>
</gene>
<dbReference type="EMBL" id="JAIQCV010000010">
    <property type="protein sequence ID" value="KAH1055845.1"/>
    <property type="molecule type" value="Genomic_DNA"/>
</dbReference>
<reference evidence="1 2" key="1">
    <citation type="journal article" date="2021" name="Plant Biotechnol. J.">
        <title>Multi-omics assisted identification of the key and species-specific regulatory components of drought-tolerant mechanisms in Gossypium stocksii.</title>
        <authorList>
            <person name="Yu D."/>
            <person name="Ke L."/>
            <person name="Zhang D."/>
            <person name="Wu Y."/>
            <person name="Sun Y."/>
            <person name="Mei J."/>
            <person name="Sun J."/>
            <person name="Sun Y."/>
        </authorList>
    </citation>
    <scope>NUCLEOTIDE SEQUENCE [LARGE SCALE GENOMIC DNA]</scope>
    <source>
        <strain evidence="2">cv. E1</strain>
        <tissue evidence="1">Leaf</tissue>
    </source>
</reference>
<sequence>MLSSSSTEIANPNEDDILSSEEIITKKVRFKDPGVPPEDVMAIDSAPAPVLSWKDMLVGRESSAQTNKEEGLSFDDSFSLTAQDVKKSIIDGAPSIDFSERVYKLLEQEMATSVALKMLGRNLGITTLHNRLYGIWRPSRPFQLMDIENGYFLAKFQSSADYDKILTRSVGYLWSLSYCPALDN</sequence>